<protein>
    <submittedName>
        <fullName evidence="5">Ribosomal protein L11 methyltransferase PrmA</fullName>
    </submittedName>
</protein>
<dbReference type="PANTHER" id="PTHR11006">
    <property type="entry name" value="PROTEIN ARGININE N-METHYLTRANSFERASE"/>
    <property type="match status" value="1"/>
</dbReference>
<gene>
    <name evidence="5" type="ORF">B0I32_103437</name>
</gene>
<keyword evidence="6" id="KW-1185">Reference proteome</keyword>
<dbReference type="Gene3D" id="3.40.50.150">
    <property type="entry name" value="Vaccinia Virus protein VP39"/>
    <property type="match status" value="1"/>
</dbReference>
<dbReference type="PANTHER" id="PTHR11006:SF4">
    <property type="entry name" value="PROTEIN ARGININE N-METHYLTRANSFERASE 7"/>
    <property type="match status" value="1"/>
</dbReference>
<dbReference type="Pfam" id="PF22528">
    <property type="entry name" value="PRMT_C"/>
    <property type="match status" value="1"/>
</dbReference>
<comment type="caution">
    <text evidence="5">The sequence shown here is derived from an EMBL/GenBank/DDBJ whole genome shotgun (WGS) entry which is preliminary data.</text>
</comment>
<keyword evidence="5" id="KW-0689">Ribosomal protein</keyword>
<evidence type="ECO:0000256" key="2">
    <source>
        <dbReference type="ARBA" id="ARBA00022679"/>
    </source>
</evidence>
<evidence type="ECO:0000313" key="5">
    <source>
        <dbReference type="EMBL" id="PRX68475.1"/>
    </source>
</evidence>
<dbReference type="GO" id="GO:0042054">
    <property type="term" value="F:histone methyltransferase activity"/>
    <property type="evidence" value="ECO:0007669"/>
    <property type="project" value="TreeGrafter"/>
</dbReference>
<dbReference type="PROSITE" id="PS51678">
    <property type="entry name" value="SAM_MT_PRMT"/>
    <property type="match status" value="1"/>
</dbReference>
<dbReference type="Pfam" id="PF06325">
    <property type="entry name" value="PrmA"/>
    <property type="match status" value="1"/>
</dbReference>
<dbReference type="GO" id="GO:0032259">
    <property type="term" value="P:methylation"/>
    <property type="evidence" value="ECO:0007669"/>
    <property type="project" value="UniProtKB-KW"/>
</dbReference>
<evidence type="ECO:0000259" key="4">
    <source>
        <dbReference type="Pfam" id="PF22528"/>
    </source>
</evidence>
<dbReference type="OrthoDB" id="4772897at2"/>
<dbReference type="SUPFAM" id="SSF53335">
    <property type="entry name" value="S-adenosyl-L-methionine-dependent methyltransferases"/>
    <property type="match status" value="1"/>
</dbReference>
<keyword evidence="5" id="KW-0687">Ribonucleoprotein</keyword>
<dbReference type="AlphaFoldDB" id="A0A2T0N7H7"/>
<dbReference type="GO" id="GO:0005840">
    <property type="term" value="C:ribosome"/>
    <property type="evidence" value="ECO:0007669"/>
    <property type="project" value="UniProtKB-KW"/>
</dbReference>
<sequence length="406" mass="45328">MTLTPDVTLRRVPELLVEVESSHRVRVHHDRRIWEFGPHALSLLDVFYEPVTVAEALQRLRPRLKGRRAVDELLTTLTTMAGAGLLTPDPAEGHSELMFPIGGYGQTYLDVTMLEDPVRKPLFLKAIDEVVGPDDVVLDLGTGCGVLAVAAARAGARHVYAVEPARTGDIAARVVERNGFADRVTIVRGWSSTTELPEKATVLTTDIIGNDGLDMVIWENLQDARRRLLSDDARLIPGSLRARIYLAHMPDGFRSRHRILPAHIARWQSRYGIDFAPMLEGNLSRSAGFYERPEHVRDWEPLSEPVPLFTVDLHQDVRHFENEVSVPVTRAGLCNTALVYFEAQLGPTTVLSTAPWDGGEKSHWYCAGWAFPEEVKVAPGDMITLSYRYEGDGRARVELVQKDEES</sequence>
<organism evidence="5 6">
    <name type="scientific">Nonomuraea fuscirosea</name>
    <dbReference type="NCBI Taxonomy" id="1291556"/>
    <lineage>
        <taxon>Bacteria</taxon>
        <taxon>Bacillati</taxon>
        <taxon>Actinomycetota</taxon>
        <taxon>Actinomycetes</taxon>
        <taxon>Streptosporangiales</taxon>
        <taxon>Streptosporangiaceae</taxon>
        <taxon>Nonomuraea</taxon>
    </lineage>
</organism>
<reference evidence="5 6" key="1">
    <citation type="submission" date="2018-03" db="EMBL/GenBank/DDBJ databases">
        <title>Genomic Encyclopedia of Type Strains, Phase III (KMG-III): the genomes of soil and plant-associated and newly described type strains.</title>
        <authorList>
            <person name="Whitman W."/>
        </authorList>
    </citation>
    <scope>NUCLEOTIDE SEQUENCE [LARGE SCALE GENOMIC DNA]</scope>
    <source>
        <strain evidence="5 6">CGMCC 4.7104</strain>
    </source>
</reference>
<keyword evidence="2 5" id="KW-0808">Transferase</keyword>
<feature type="domain" description="Protein arginine N-methyltransferase" evidence="4">
    <location>
        <begin position="262"/>
        <end position="387"/>
    </location>
</feature>
<dbReference type="EMBL" id="PVNG01000003">
    <property type="protein sequence ID" value="PRX68475.1"/>
    <property type="molecule type" value="Genomic_DNA"/>
</dbReference>
<dbReference type="InterPro" id="IPR055135">
    <property type="entry name" value="PRMT_dom"/>
</dbReference>
<dbReference type="Proteomes" id="UP000238312">
    <property type="component" value="Unassembled WGS sequence"/>
</dbReference>
<accession>A0A2T0N7H7</accession>
<evidence type="ECO:0000256" key="3">
    <source>
        <dbReference type="ARBA" id="ARBA00022691"/>
    </source>
</evidence>
<proteinExistence type="predicted"/>
<dbReference type="RefSeq" id="WP_106236747.1">
    <property type="nucleotide sequence ID" value="NZ_PVNG01000003.1"/>
</dbReference>
<dbReference type="InterPro" id="IPR025799">
    <property type="entry name" value="Arg_MeTrfase"/>
</dbReference>
<dbReference type="GO" id="GO:0016274">
    <property type="term" value="F:protein-arginine N-methyltransferase activity"/>
    <property type="evidence" value="ECO:0007669"/>
    <property type="project" value="InterPro"/>
</dbReference>
<keyword evidence="3" id="KW-0949">S-adenosyl-L-methionine</keyword>
<evidence type="ECO:0000256" key="1">
    <source>
        <dbReference type="ARBA" id="ARBA00022603"/>
    </source>
</evidence>
<keyword evidence="1 5" id="KW-0489">Methyltransferase</keyword>
<dbReference type="Gene3D" id="2.70.160.11">
    <property type="entry name" value="Hnrnp arginine n-methyltransferase1"/>
    <property type="match status" value="1"/>
</dbReference>
<name>A0A2T0N7H7_9ACTN</name>
<dbReference type="InterPro" id="IPR029063">
    <property type="entry name" value="SAM-dependent_MTases_sf"/>
</dbReference>
<evidence type="ECO:0000313" key="6">
    <source>
        <dbReference type="Proteomes" id="UP000238312"/>
    </source>
</evidence>